<proteinExistence type="predicted"/>
<organism evidence="1 2">
    <name type="scientific">Lactiplantibacillus songbeiensis</name>
    <dbReference type="NCBI Taxonomy" id="2559920"/>
    <lineage>
        <taxon>Bacteria</taxon>
        <taxon>Bacillati</taxon>
        <taxon>Bacillota</taxon>
        <taxon>Bacilli</taxon>
        <taxon>Lactobacillales</taxon>
        <taxon>Lactobacillaceae</taxon>
        <taxon>Lactiplantibacillus</taxon>
    </lineage>
</organism>
<evidence type="ECO:0000313" key="1">
    <source>
        <dbReference type="EMBL" id="MFD1420228.1"/>
    </source>
</evidence>
<gene>
    <name evidence="1" type="ORF">ACFQ5L_04515</name>
</gene>
<dbReference type="EMBL" id="JBHTOJ010000010">
    <property type="protein sequence ID" value="MFD1420228.1"/>
    <property type="molecule type" value="Genomic_DNA"/>
</dbReference>
<reference evidence="2" key="1">
    <citation type="journal article" date="2019" name="Int. J. Syst. Evol. Microbiol.">
        <title>The Global Catalogue of Microorganisms (GCM) 10K type strain sequencing project: providing services to taxonomists for standard genome sequencing and annotation.</title>
        <authorList>
            <consortium name="The Broad Institute Genomics Platform"/>
            <consortium name="The Broad Institute Genome Sequencing Center for Infectious Disease"/>
            <person name="Wu L."/>
            <person name="Ma J."/>
        </authorList>
    </citation>
    <scope>NUCLEOTIDE SEQUENCE [LARGE SCALE GENOMIC DNA]</scope>
    <source>
        <strain evidence="2">CCM 8931</strain>
    </source>
</reference>
<name>A0ABW4C090_9LACO</name>
<evidence type="ECO:0000313" key="2">
    <source>
        <dbReference type="Proteomes" id="UP001597188"/>
    </source>
</evidence>
<dbReference type="Proteomes" id="UP001597188">
    <property type="component" value="Unassembled WGS sequence"/>
</dbReference>
<dbReference type="RefSeq" id="WP_137634168.1">
    <property type="nucleotide sequence ID" value="NZ_BJDL01000007.1"/>
</dbReference>
<protein>
    <submittedName>
        <fullName evidence="1">Uncharacterized protein</fullName>
    </submittedName>
</protein>
<comment type="caution">
    <text evidence="1">The sequence shown here is derived from an EMBL/GenBank/DDBJ whole genome shotgun (WGS) entry which is preliminary data.</text>
</comment>
<keyword evidence="2" id="KW-1185">Reference proteome</keyword>
<accession>A0ABW4C090</accession>
<sequence length="72" mass="8193">MKGDMMDVISGRELERLLADQSSVDDAVAIALASDKVTEKTKHLLRTEPLRQVLLDNTTRFAEMYRRSGGWR</sequence>